<dbReference type="PIRSF" id="PIRSF019549">
    <property type="entry name" value="Peptidase_A25"/>
    <property type="match status" value="1"/>
</dbReference>
<comment type="subunit">
    <text evidence="4">Homotetramer.</text>
</comment>
<reference evidence="6 7" key="1">
    <citation type="submission" date="2018-05" db="EMBL/GenBank/DDBJ databases">
        <title>Genomic analysis of Gracilibacillus dipsosauri DD1 reveals novel features of a salt-tolerant amylase.</title>
        <authorList>
            <person name="Deutch C.E."/>
            <person name="Yang S."/>
        </authorList>
    </citation>
    <scope>NUCLEOTIDE SEQUENCE [LARGE SCALE GENOMIC DNA]</scope>
    <source>
        <strain evidence="6 7">DD1</strain>
    </source>
</reference>
<dbReference type="GO" id="GO:0006508">
    <property type="term" value="P:proteolysis"/>
    <property type="evidence" value="ECO:0007669"/>
    <property type="project" value="UniProtKB-UniRule"/>
</dbReference>
<evidence type="ECO:0000256" key="1">
    <source>
        <dbReference type="ARBA" id="ARBA00022670"/>
    </source>
</evidence>
<gene>
    <name evidence="4" type="primary">gpr</name>
    <name evidence="6" type="ORF">DLJ74_08450</name>
</gene>
<dbReference type="EC" id="3.4.24.78" evidence="4"/>
<comment type="similarity">
    <text evidence="4">Belongs to the peptidase A25 family.</text>
</comment>
<sequence>MEEEKFEVRTDLAVEAKDMYVEKENQTEDRIKGVKMKEETDGNIRISYVEINEEGAKKIGKNPGSYRTVYSDAIKKQDTALQEETAKVMAKQLSDLMKRNKIDKEATGLVVGLGNRSVTPDALGPLTIEKVLVTNHLFEHEPQYVADGYRRVASINPGVMGITGIETSDIIKGVIDKLKPDFVIAIDALASRSMERVNTTIQLSDSGIHPGSGVGNKRKELSKDTLGIPVFAIGVPTVVDAVTITSDAIDYVFKHIGKEFREKDNPSKSLTPAGMSFGDRSLSEEDMPSVEKREKIFGMIGSLNDHEKRALMREVLTPLGHNLMVTPKEVDGYMKDMAHLLAQAINASLHDKVTIRNFGTYTR</sequence>
<dbReference type="SUPFAM" id="SSF53163">
    <property type="entry name" value="HybD-like"/>
    <property type="match status" value="1"/>
</dbReference>
<proteinExistence type="inferred from homology"/>
<organism evidence="6 7">
    <name type="scientific">Gracilibacillus dipsosauri</name>
    <dbReference type="NCBI Taxonomy" id="178340"/>
    <lineage>
        <taxon>Bacteria</taxon>
        <taxon>Bacillati</taxon>
        <taxon>Bacillota</taxon>
        <taxon>Bacilli</taxon>
        <taxon>Bacillales</taxon>
        <taxon>Bacillaceae</taxon>
        <taxon>Gracilibacillus</taxon>
    </lineage>
</organism>
<dbReference type="OrthoDB" id="9777293at2"/>
<dbReference type="NCBIfam" id="TIGR01441">
    <property type="entry name" value="GPR"/>
    <property type="match status" value="1"/>
</dbReference>
<dbReference type="Gene3D" id="3.40.50.1450">
    <property type="entry name" value="HybD-like"/>
    <property type="match status" value="1"/>
</dbReference>
<protein>
    <recommendedName>
        <fullName evidence="4">Germination protease</fullName>
        <ecNumber evidence="4">3.4.24.78</ecNumber>
    </recommendedName>
    <alternativeName>
        <fullName evidence="4">GPR endopeptidase</fullName>
    </alternativeName>
    <alternativeName>
        <fullName evidence="4">Germination proteinase</fullName>
    </alternativeName>
    <alternativeName>
        <fullName evidence="4">Spore protease</fullName>
    </alternativeName>
</protein>
<keyword evidence="7" id="KW-1185">Reference proteome</keyword>
<dbReference type="AlphaFoldDB" id="A0A317KZ08"/>
<comment type="catalytic activity">
    <reaction evidence="4">
        <text>Endopeptidase action with P4 Glu or Asp, P1 preferably Glu &gt; Asp, P1' hydrophobic and P2' Ala.</text>
        <dbReference type="EC" id="3.4.24.78"/>
    </reaction>
</comment>
<comment type="caution">
    <text evidence="6">The sequence shown here is derived from an EMBL/GenBank/DDBJ whole genome shotgun (WGS) entry which is preliminary data.</text>
</comment>
<dbReference type="EMBL" id="QGTD01000008">
    <property type="protein sequence ID" value="PWU68466.1"/>
    <property type="molecule type" value="Genomic_DNA"/>
</dbReference>
<evidence type="ECO:0000313" key="7">
    <source>
        <dbReference type="Proteomes" id="UP000245624"/>
    </source>
</evidence>
<comment type="PTM">
    <text evidence="4">Autoproteolytically processed. The inactive tetrameric zymogen termed p46 autoprocesses to a smaller form termed p41, which is active only during spore germination.</text>
</comment>
<feature type="propeptide" id="PRO_5016472567" evidence="4">
    <location>
        <begin position="1"/>
        <end position="11"/>
    </location>
</feature>
<evidence type="ECO:0000256" key="5">
    <source>
        <dbReference type="SAM" id="MobiDB-lite"/>
    </source>
</evidence>
<dbReference type="Proteomes" id="UP000245624">
    <property type="component" value="Unassembled WGS sequence"/>
</dbReference>
<keyword evidence="2 4" id="KW-0378">Hydrolase</keyword>
<dbReference type="RefSeq" id="WP_109984145.1">
    <property type="nucleotide sequence ID" value="NZ_JAJUIE010000042.1"/>
</dbReference>
<feature type="chain" id="PRO_5023499897" description="Germination protease" evidence="4">
    <location>
        <begin position="12"/>
        <end position="363"/>
    </location>
</feature>
<keyword evidence="1 4" id="KW-0645">Protease</keyword>
<feature type="region of interest" description="Disordered" evidence="5">
    <location>
        <begin position="262"/>
        <end position="288"/>
    </location>
</feature>
<accession>A0A317KZ08</accession>
<dbReference type="InterPro" id="IPR023430">
    <property type="entry name" value="Pept_HybD-like_dom_sf"/>
</dbReference>
<evidence type="ECO:0000256" key="2">
    <source>
        <dbReference type="ARBA" id="ARBA00022801"/>
    </source>
</evidence>
<dbReference type="HAMAP" id="MF_00626">
    <property type="entry name" value="Germination_prot"/>
    <property type="match status" value="1"/>
</dbReference>
<evidence type="ECO:0000256" key="3">
    <source>
        <dbReference type="ARBA" id="ARBA00023145"/>
    </source>
</evidence>
<dbReference type="InterPro" id="IPR005080">
    <property type="entry name" value="Peptidase_A25"/>
</dbReference>
<dbReference type="Pfam" id="PF03418">
    <property type="entry name" value="Peptidase_A25"/>
    <property type="match status" value="1"/>
</dbReference>
<comment type="function">
    <text evidence="4">Initiates the rapid degradation of small, acid-soluble proteins during spore germination.</text>
</comment>
<dbReference type="GO" id="GO:0009847">
    <property type="term" value="P:spore germination"/>
    <property type="evidence" value="ECO:0007669"/>
    <property type="project" value="UniProtKB-UniRule"/>
</dbReference>
<evidence type="ECO:0000313" key="6">
    <source>
        <dbReference type="EMBL" id="PWU68466.1"/>
    </source>
</evidence>
<evidence type="ECO:0000256" key="4">
    <source>
        <dbReference type="HAMAP-Rule" id="MF_00626"/>
    </source>
</evidence>
<dbReference type="GO" id="GO:0004222">
    <property type="term" value="F:metalloendopeptidase activity"/>
    <property type="evidence" value="ECO:0007669"/>
    <property type="project" value="UniProtKB-UniRule"/>
</dbReference>
<name>A0A317KZ08_9BACI</name>
<keyword evidence="3 4" id="KW-0865">Zymogen</keyword>